<comment type="caution">
    <text evidence="2">The sequence shown here is derived from an EMBL/GenBank/DDBJ whole genome shotgun (WGS) entry which is preliminary data.</text>
</comment>
<reference evidence="2 3" key="1">
    <citation type="journal article" date="2020" name="bioRxiv">
        <title>Sequence and annotation of 42 cannabis genomes reveals extensive copy number variation in cannabinoid synthesis and pathogen resistance genes.</title>
        <authorList>
            <person name="Mckernan K.J."/>
            <person name="Helbert Y."/>
            <person name="Kane L.T."/>
            <person name="Ebling H."/>
            <person name="Zhang L."/>
            <person name="Liu B."/>
            <person name="Eaton Z."/>
            <person name="Mclaughlin S."/>
            <person name="Kingan S."/>
            <person name="Baybayan P."/>
            <person name="Concepcion G."/>
            <person name="Jordan M."/>
            <person name="Riva A."/>
            <person name="Barbazuk W."/>
            <person name="Harkins T."/>
        </authorList>
    </citation>
    <scope>NUCLEOTIDE SEQUENCE [LARGE SCALE GENOMIC DNA]</scope>
    <source>
        <strain evidence="3">cv. Jamaican Lion 4</strain>
        <tissue evidence="2">Leaf</tissue>
    </source>
</reference>
<gene>
    <name evidence="2" type="ORF">G4B88_018337</name>
</gene>
<proteinExistence type="predicted"/>
<sequence length="78" mass="8750">MGYFTKLTIYSTTEYECEPKSLIVVVLIPLNHFLCVSFSLSMASCNGIVCRMVSLPRSILGIFKSHGRRMKKISNSTT</sequence>
<dbReference type="Proteomes" id="UP000583929">
    <property type="component" value="Unassembled WGS sequence"/>
</dbReference>
<keyword evidence="1" id="KW-0472">Membrane</keyword>
<organism evidence="2 3">
    <name type="scientific">Cannabis sativa</name>
    <name type="common">Hemp</name>
    <name type="synonym">Marijuana</name>
    <dbReference type="NCBI Taxonomy" id="3483"/>
    <lineage>
        <taxon>Eukaryota</taxon>
        <taxon>Viridiplantae</taxon>
        <taxon>Streptophyta</taxon>
        <taxon>Embryophyta</taxon>
        <taxon>Tracheophyta</taxon>
        <taxon>Spermatophyta</taxon>
        <taxon>Magnoliopsida</taxon>
        <taxon>eudicotyledons</taxon>
        <taxon>Gunneridae</taxon>
        <taxon>Pentapetalae</taxon>
        <taxon>rosids</taxon>
        <taxon>fabids</taxon>
        <taxon>Rosales</taxon>
        <taxon>Cannabaceae</taxon>
        <taxon>Cannabis</taxon>
    </lineage>
</organism>
<dbReference type="EMBL" id="JAATIQ010000307">
    <property type="protein sequence ID" value="KAF4362719.1"/>
    <property type="molecule type" value="Genomic_DNA"/>
</dbReference>
<evidence type="ECO:0000313" key="3">
    <source>
        <dbReference type="Proteomes" id="UP000583929"/>
    </source>
</evidence>
<name>A0A7J6EYH8_CANSA</name>
<evidence type="ECO:0000256" key="1">
    <source>
        <dbReference type="SAM" id="Phobius"/>
    </source>
</evidence>
<protein>
    <submittedName>
        <fullName evidence="2">Uncharacterized protein</fullName>
    </submittedName>
</protein>
<evidence type="ECO:0000313" key="2">
    <source>
        <dbReference type="EMBL" id="KAF4362719.1"/>
    </source>
</evidence>
<accession>A0A7J6EYH8</accession>
<dbReference type="AlphaFoldDB" id="A0A7J6EYH8"/>
<keyword evidence="1" id="KW-1133">Transmembrane helix</keyword>
<keyword evidence="3" id="KW-1185">Reference proteome</keyword>
<feature type="transmembrane region" description="Helical" evidence="1">
    <location>
        <begin position="21"/>
        <end position="43"/>
    </location>
</feature>
<keyword evidence="1" id="KW-0812">Transmembrane</keyword>